<sequence>MEKIKCRIKEHSWLARRAARKMDSPRMAIVLGRTIHLYGIGRQQFLANVAWVRHEVCHVKQYRQYGILWFLWLYLAEYRRHGYMQNRFEVAARAAEKEPGIVEGVEIV</sequence>
<reference evidence="1 2" key="2">
    <citation type="submission" date="2019-09" db="EMBL/GenBank/DDBJ databases">
        <authorList>
            <person name="Jin C."/>
        </authorList>
    </citation>
    <scope>NUCLEOTIDE SEQUENCE [LARGE SCALE GENOMIC DNA]</scope>
    <source>
        <strain evidence="1 2">BN140078</strain>
    </source>
</reference>
<keyword evidence="2" id="KW-1185">Reference proteome</keyword>
<name>A0A5B2VYM5_9BACT</name>
<dbReference type="EMBL" id="VUOC01000001">
    <property type="protein sequence ID" value="KAA2244511.1"/>
    <property type="molecule type" value="Genomic_DNA"/>
</dbReference>
<organism evidence="1 2">
    <name type="scientific">Chitinophaga agrisoli</name>
    <dbReference type="NCBI Taxonomy" id="2607653"/>
    <lineage>
        <taxon>Bacteria</taxon>
        <taxon>Pseudomonadati</taxon>
        <taxon>Bacteroidota</taxon>
        <taxon>Chitinophagia</taxon>
        <taxon>Chitinophagales</taxon>
        <taxon>Chitinophagaceae</taxon>
        <taxon>Chitinophaga</taxon>
    </lineage>
</organism>
<protein>
    <submittedName>
        <fullName evidence="1">DUF4157 domain-containing protein</fullName>
    </submittedName>
</protein>
<reference evidence="1 2" key="1">
    <citation type="submission" date="2019-09" db="EMBL/GenBank/DDBJ databases">
        <title>Chitinophaga ginsengihumi sp. nov., isolated from soil of ginseng rhizosphere.</title>
        <authorList>
            <person name="Lee J."/>
        </authorList>
    </citation>
    <scope>NUCLEOTIDE SEQUENCE [LARGE SCALE GENOMIC DNA]</scope>
    <source>
        <strain evidence="1 2">BN140078</strain>
    </source>
</reference>
<evidence type="ECO:0000313" key="2">
    <source>
        <dbReference type="Proteomes" id="UP000324611"/>
    </source>
</evidence>
<gene>
    <name evidence="1" type="ORF">F0L74_00585</name>
</gene>
<proteinExistence type="predicted"/>
<comment type="caution">
    <text evidence="1">The sequence shown here is derived from an EMBL/GenBank/DDBJ whole genome shotgun (WGS) entry which is preliminary data.</text>
</comment>
<dbReference type="Proteomes" id="UP000324611">
    <property type="component" value="Unassembled WGS sequence"/>
</dbReference>
<evidence type="ECO:0000313" key="1">
    <source>
        <dbReference type="EMBL" id="KAA2244511.1"/>
    </source>
</evidence>
<accession>A0A5B2VYM5</accession>
<dbReference type="AlphaFoldDB" id="A0A5B2VYM5"/>